<protein>
    <submittedName>
        <fullName evidence="2">Uncharacterized protein</fullName>
    </submittedName>
</protein>
<organism evidence="2 3">
    <name type="scientific">Candidatus Blackburnbacteria bacterium RIFCSPLOWO2_01_FULL_40_20</name>
    <dbReference type="NCBI Taxonomy" id="1797519"/>
    <lineage>
        <taxon>Bacteria</taxon>
        <taxon>Candidatus Blackburniibacteriota</taxon>
    </lineage>
</organism>
<dbReference type="Gene3D" id="2.60.120.1440">
    <property type="match status" value="1"/>
</dbReference>
<dbReference type="AlphaFoldDB" id="A0A1G1VD29"/>
<feature type="transmembrane region" description="Helical" evidence="1">
    <location>
        <begin position="317"/>
        <end position="335"/>
    </location>
</feature>
<keyword evidence="1" id="KW-0472">Membrane</keyword>
<sequence length="349" mass="38777">MKKFPPTLKFWRAGILPILIFFVAVFASLFLITQKTNAQENADCQNTFDKELYKCLVESTTCIDACVDKGRSVMSVSVDGAKVSLECQRNTCDPAKEACDDQVKANYKACKGEAKEAKIKENSLEESWTSIKFKDPKKVNDWIIENLGDYEIKPAPASETQVRDRTPQIKPDQLAKDSVLHQMIEEQLKAGAIATNYKDGVLIENLFEGKWIFISPNALVTYSPEIGRHSYSVQQGEVEIKEDVSNTDVETPNAAVKSKDTHYWVSYDSDKKETTVGVYKGKVEVKTPDGKTTTVSPKKDGKPGVAVVTQKLPVAKLAIGGLIPMVVIVGLFFVLKRKFAQNISGKKKR</sequence>
<comment type="caution">
    <text evidence="2">The sequence shown here is derived from an EMBL/GenBank/DDBJ whole genome shotgun (WGS) entry which is preliminary data.</text>
</comment>
<evidence type="ECO:0000313" key="2">
    <source>
        <dbReference type="EMBL" id="OGY13433.1"/>
    </source>
</evidence>
<evidence type="ECO:0000313" key="3">
    <source>
        <dbReference type="Proteomes" id="UP000178659"/>
    </source>
</evidence>
<dbReference type="Proteomes" id="UP000178659">
    <property type="component" value="Unassembled WGS sequence"/>
</dbReference>
<gene>
    <name evidence="2" type="ORF">A3A77_04665</name>
</gene>
<accession>A0A1G1VD29</accession>
<keyword evidence="1" id="KW-0812">Transmembrane</keyword>
<proteinExistence type="predicted"/>
<dbReference type="EMBL" id="MHCC01000015">
    <property type="protein sequence ID" value="OGY13433.1"/>
    <property type="molecule type" value="Genomic_DNA"/>
</dbReference>
<evidence type="ECO:0000256" key="1">
    <source>
        <dbReference type="SAM" id="Phobius"/>
    </source>
</evidence>
<keyword evidence="1" id="KW-1133">Transmembrane helix</keyword>
<name>A0A1G1VD29_9BACT</name>
<reference evidence="2 3" key="1">
    <citation type="journal article" date="2016" name="Nat. Commun.">
        <title>Thousands of microbial genomes shed light on interconnected biogeochemical processes in an aquifer system.</title>
        <authorList>
            <person name="Anantharaman K."/>
            <person name="Brown C.T."/>
            <person name="Hug L.A."/>
            <person name="Sharon I."/>
            <person name="Castelle C.J."/>
            <person name="Probst A.J."/>
            <person name="Thomas B.C."/>
            <person name="Singh A."/>
            <person name="Wilkins M.J."/>
            <person name="Karaoz U."/>
            <person name="Brodie E.L."/>
            <person name="Williams K.H."/>
            <person name="Hubbard S.S."/>
            <person name="Banfield J.F."/>
        </authorList>
    </citation>
    <scope>NUCLEOTIDE SEQUENCE [LARGE SCALE GENOMIC DNA]</scope>
</reference>